<dbReference type="EMBL" id="AZAC01000035">
    <property type="protein sequence ID" value="KIX12039.1"/>
    <property type="molecule type" value="Genomic_DNA"/>
</dbReference>
<dbReference type="InterPro" id="IPR020831">
    <property type="entry name" value="GlycerAld/Erythrose_P_DH"/>
</dbReference>
<feature type="binding site" evidence="6">
    <location>
        <position position="317"/>
    </location>
    <ligand>
        <name>NAD(+)</name>
        <dbReference type="ChEBI" id="CHEBI:57540"/>
    </ligand>
</feature>
<name>A0A0D2J1H0_9BACT</name>
<reference evidence="11 12" key="1">
    <citation type="submission" date="2013-11" db="EMBL/GenBank/DDBJ databases">
        <title>Metagenomic analysis of a methanogenic consortium involved in long chain n-alkane degradation.</title>
        <authorList>
            <person name="Davidova I.A."/>
            <person name="Callaghan A.V."/>
            <person name="Wawrik B."/>
            <person name="Pruitt S."/>
            <person name="Marks C."/>
            <person name="Duncan K.E."/>
            <person name="Suflita J.M."/>
        </authorList>
    </citation>
    <scope>NUCLEOTIDE SEQUENCE [LARGE SCALE GENOMIC DNA]</scope>
    <source>
        <strain evidence="11 12">SPR</strain>
    </source>
</reference>
<feature type="site" description="Activates thiol group during catalysis" evidence="7">
    <location>
        <position position="181"/>
    </location>
</feature>
<proteinExistence type="inferred from homology"/>
<dbReference type="PROSITE" id="PS00071">
    <property type="entry name" value="GAPDH"/>
    <property type="match status" value="1"/>
</dbReference>
<dbReference type="EC" id="1.2.1.-" evidence="9"/>
<dbReference type="InParanoid" id="A0A0D2J1H0"/>
<dbReference type="RefSeq" id="WP_044351198.1">
    <property type="nucleotide sequence ID" value="NZ_AZAC01000035.1"/>
</dbReference>
<feature type="domain" description="Glyceraldehyde 3-phosphate dehydrogenase NAD(P) binding" evidence="10">
    <location>
        <begin position="3"/>
        <end position="154"/>
    </location>
</feature>
<feature type="active site" description="Nucleophile" evidence="4">
    <location>
        <position position="154"/>
    </location>
</feature>
<evidence type="ECO:0000259" key="10">
    <source>
        <dbReference type="SMART" id="SM00846"/>
    </source>
</evidence>
<feature type="binding site" evidence="5">
    <location>
        <begin position="153"/>
        <end position="155"/>
    </location>
    <ligand>
        <name>D-glyceraldehyde 3-phosphate</name>
        <dbReference type="ChEBI" id="CHEBI:59776"/>
    </ligand>
</feature>
<feature type="binding site" evidence="5">
    <location>
        <begin position="212"/>
        <end position="213"/>
    </location>
    <ligand>
        <name>D-glyceraldehyde 3-phosphate</name>
        <dbReference type="ChEBI" id="CHEBI:59776"/>
    </ligand>
</feature>
<dbReference type="CDD" id="cd18126">
    <property type="entry name" value="GAPDH_I_C"/>
    <property type="match status" value="1"/>
</dbReference>
<comment type="subunit">
    <text evidence="2">Homotetramer.</text>
</comment>
<accession>A0A0D2J1H0</accession>
<dbReference type="PRINTS" id="PR00078">
    <property type="entry name" value="G3PDHDRGNASE"/>
</dbReference>
<dbReference type="GO" id="GO:0006006">
    <property type="term" value="P:glucose metabolic process"/>
    <property type="evidence" value="ECO:0007669"/>
    <property type="project" value="InterPro"/>
</dbReference>
<dbReference type="InterPro" id="IPR020828">
    <property type="entry name" value="GlycerAld_3-P_DH_NAD(P)-bd"/>
</dbReference>
<dbReference type="InterPro" id="IPR036291">
    <property type="entry name" value="NAD(P)-bd_dom_sf"/>
</dbReference>
<evidence type="ECO:0000256" key="9">
    <source>
        <dbReference type="RuleBase" id="RU361160"/>
    </source>
</evidence>
<dbReference type="GO" id="GO:0051287">
    <property type="term" value="F:NAD binding"/>
    <property type="evidence" value="ECO:0007669"/>
    <property type="project" value="InterPro"/>
</dbReference>
<dbReference type="PIRSF" id="PIRSF000149">
    <property type="entry name" value="GAP_DH"/>
    <property type="match status" value="1"/>
</dbReference>
<sequence length="336" mass="36153">MGVKVGINGFGRVGRLVTRLLCGTQNGLDLAAINARADSGQLTHLLKYDSVHGVFDQDIAFTENSLTVGEKTIAITRKGSPAEIPWRELGVDLVFETTGKFKFKEDIQGHFDQGARKVLLGLPGKGAEDISLVMGVNHTLYNPALHNYISNASCTTNCLAPVAKVLNDTFNIEHGLMTTIHAVTMSQRVLDGSHKDIRRARSALTSMIPTSTGAAKAIGLIIPELSGRLHGIAIRVPTPDVSLVDLNVRVTNATTIEEVNGALKEAAQGPMKGVLKVTDEPLVSIDYTGCRYSSVVDAPLTQVMDRQMVKVIAWYDNEMGFSARLVDLGAFVAESL</sequence>
<dbReference type="CDD" id="cd05214">
    <property type="entry name" value="GAPDH_I_N"/>
    <property type="match status" value="1"/>
</dbReference>
<gene>
    <name evidence="11" type="primary">gapA</name>
    <name evidence="11" type="ORF">X474_21295</name>
</gene>
<dbReference type="STRING" id="1429043.X474_21295"/>
<dbReference type="PANTHER" id="PTHR43148">
    <property type="entry name" value="GLYCERALDEHYDE-3-PHOSPHATE DEHYDROGENASE 2"/>
    <property type="match status" value="1"/>
</dbReference>
<evidence type="ECO:0000313" key="11">
    <source>
        <dbReference type="EMBL" id="KIX12039.1"/>
    </source>
</evidence>
<evidence type="ECO:0000313" key="12">
    <source>
        <dbReference type="Proteomes" id="UP000032233"/>
    </source>
</evidence>
<evidence type="ECO:0000256" key="1">
    <source>
        <dbReference type="ARBA" id="ARBA00007406"/>
    </source>
</evidence>
<feature type="binding site" evidence="5">
    <location>
        <position position="235"/>
    </location>
    <ligand>
        <name>D-glyceraldehyde 3-phosphate</name>
        <dbReference type="ChEBI" id="CHEBI:59776"/>
    </ligand>
</feature>
<keyword evidence="12" id="KW-1185">Reference proteome</keyword>
<keyword evidence="3 9" id="KW-0560">Oxidoreductase</keyword>
<keyword evidence="6" id="KW-0547">Nucleotide-binding</keyword>
<evidence type="ECO:0000256" key="7">
    <source>
        <dbReference type="PIRSR" id="PIRSR000149-4"/>
    </source>
</evidence>
<dbReference type="GO" id="GO:0050661">
    <property type="term" value="F:NADP binding"/>
    <property type="evidence" value="ECO:0007669"/>
    <property type="project" value="InterPro"/>
</dbReference>
<dbReference type="Gene3D" id="3.40.50.720">
    <property type="entry name" value="NAD(P)-binding Rossmann-like Domain"/>
    <property type="match status" value="1"/>
</dbReference>
<dbReference type="SUPFAM" id="SSF51735">
    <property type="entry name" value="NAD(P)-binding Rossmann-fold domains"/>
    <property type="match status" value="1"/>
</dbReference>
<protein>
    <recommendedName>
        <fullName evidence="9">Glyceraldehyde-3-phosphate dehydrogenase</fullName>
        <ecNumber evidence="9">1.2.1.-</ecNumber>
    </recommendedName>
</protein>
<dbReference type="Proteomes" id="UP000032233">
    <property type="component" value="Unassembled WGS sequence"/>
</dbReference>
<comment type="similarity">
    <text evidence="1 8">Belongs to the glyceraldehyde-3-phosphate dehydrogenase family.</text>
</comment>
<dbReference type="SUPFAM" id="SSF55347">
    <property type="entry name" value="Glyceraldehyde-3-phosphate dehydrogenase-like, C-terminal domain"/>
    <property type="match status" value="1"/>
</dbReference>
<dbReference type="PATRIC" id="fig|1429043.3.peg.4516"/>
<dbReference type="InterPro" id="IPR020829">
    <property type="entry name" value="GlycerAld_3-P_DH_cat"/>
</dbReference>
<feature type="binding site" evidence="5">
    <location>
        <position position="184"/>
    </location>
    <ligand>
        <name>D-glyceraldehyde 3-phosphate</name>
        <dbReference type="ChEBI" id="CHEBI:59776"/>
    </ligand>
</feature>
<dbReference type="AlphaFoldDB" id="A0A0D2J1H0"/>
<dbReference type="OrthoDB" id="9803304at2"/>
<dbReference type="FunFam" id="3.40.50.720:FF:000001">
    <property type="entry name" value="Glyceraldehyde-3-phosphate dehydrogenase"/>
    <property type="match status" value="1"/>
</dbReference>
<dbReference type="GO" id="GO:0016620">
    <property type="term" value="F:oxidoreductase activity, acting on the aldehyde or oxo group of donors, NAD or NADP as acceptor"/>
    <property type="evidence" value="ECO:0007669"/>
    <property type="project" value="InterPro"/>
</dbReference>
<dbReference type="Gene3D" id="3.30.360.10">
    <property type="entry name" value="Dihydrodipicolinate Reductase, domain 2"/>
    <property type="match status" value="1"/>
</dbReference>
<keyword evidence="6" id="KW-0520">NAD</keyword>
<evidence type="ECO:0000256" key="4">
    <source>
        <dbReference type="PIRSR" id="PIRSR000149-1"/>
    </source>
</evidence>
<organism evidence="11 12">
    <name type="scientific">Dethiosulfatarculus sandiegensis</name>
    <dbReference type="NCBI Taxonomy" id="1429043"/>
    <lineage>
        <taxon>Bacteria</taxon>
        <taxon>Pseudomonadati</taxon>
        <taxon>Thermodesulfobacteriota</taxon>
        <taxon>Desulfarculia</taxon>
        <taxon>Desulfarculales</taxon>
        <taxon>Desulfarculaceae</taxon>
        <taxon>Dethiosulfatarculus</taxon>
    </lineage>
</organism>
<comment type="caution">
    <text evidence="11">The sequence shown here is derived from an EMBL/GenBank/DDBJ whole genome shotgun (WGS) entry which is preliminary data.</text>
</comment>
<dbReference type="Pfam" id="PF00044">
    <property type="entry name" value="Gp_dh_N"/>
    <property type="match status" value="1"/>
</dbReference>
<dbReference type="NCBIfam" id="TIGR01534">
    <property type="entry name" value="GAPDH-I"/>
    <property type="match status" value="1"/>
</dbReference>
<evidence type="ECO:0000256" key="8">
    <source>
        <dbReference type="RuleBase" id="RU000397"/>
    </source>
</evidence>
<evidence type="ECO:0000256" key="3">
    <source>
        <dbReference type="ARBA" id="ARBA00023002"/>
    </source>
</evidence>
<evidence type="ECO:0000256" key="2">
    <source>
        <dbReference type="ARBA" id="ARBA00011881"/>
    </source>
</evidence>
<dbReference type="SMART" id="SM00846">
    <property type="entry name" value="Gp_dh_N"/>
    <property type="match status" value="1"/>
</dbReference>
<dbReference type="InterPro" id="IPR020830">
    <property type="entry name" value="GlycerAld_3-P_DH_AS"/>
</dbReference>
<dbReference type="FunFam" id="3.30.360.10:FF:000002">
    <property type="entry name" value="Glyceraldehyde-3-phosphate dehydrogenase"/>
    <property type="match status" value="1"/>
</dbReference>
<dbReference type="InterPro" id="IPR006424">
    <property type="entry name" value="Glyceraldehyde-3-P_DH_1"/>
</dbReference>
<dbReference type="Pfam" id="PF02800">
    <property type="entry name" value="Gp_dh_C"/>
    <property type="match status" value="1"/>
</dbReference>
<evidence type="ECO:0000256" key="6">
    <source>
        <dbReference type="PIRSR" id="PIRSR000149-3"/>
    </source>
</evidence>
<evidence type="ECO:0000256" key="5">
    <source>
        <dbReference type="PIRSR" id="PIRSR000149-2"/>
    </source>
</evidence>